<accession>A0A1F6AQU2</accession>
<evidence type="ECO:0000256" key="1">
    <source>
        <dbReference type="SAM" id="Phobius"/>
    </source>
</evidence>
<dbReference type="Proteomes" id="UP000176609">
    <property type="component" value="Unassembled WGS sequence"/>
</dbReference>
<keyword evidence="1" id="KW-0812">Transmembrane</keyword>
<organism evidence="2 3">
    <name type="scientific">Candidatus Gottesmanbacteria bacterium RIFCSPLOWO2_01_FULL_39_12b</name>
    <dbReference type="NCBI Taxonomy" id="1798388"/>
    <lineage>
        <taxon>Bacteria</taxon>
        <taxon>Candidatus Gottesmaniibacteriota</taxon>
    </lineage>
</organism>
<name>A0A1F6AQU2_9BACT</name>
<gene>
    <name evidence="2" type="ORF">A2960_02860</name>
</gene>
<evidence type="ECO:0000313" key="2">
    <source>
        <dbReference type="EMBL" id="OGG27059.1"/>
    </source>
</evidence>
<proteinExistence type="predicted"/>
<dbReference type="EMBL" id="MFJR01000007">
    <property type="protein sequence ID" value="OGG27059.1"/>
    <property type="molecule type" value="Genomic_DNA"/>
</dbReference>
<protein>
    <submittedName>
        <fullName evidence="2">Uncharacterized protein</fullName>
    </submittedName>
</protein>
<sequence>MPASQVCISKRTFYIFSFAVIAIAVTLLLSSLIISNQNLTLSKAATPQKPALGPVGNPGQKCFGNWVQGSHAANQLYYPCNSGAVCYAKPYFSPKDMSYIAQMNNTKGKVDFLCYWEDPSLTGSNTFSSICGKGMGSPCCPDPLGKGICDPGLECKGESNPEVQGALHHFLSFNPWYFKATKDGTSISPGLCMPMPTLPPSQMTSGGLGEVCYTDTTCDPPYQCVWLGSFDNKPQTKCVDQSGVKYGVSFWPESAMVPEPEDQDISDSFDPMESIKDLKIYQNEKLDINLGYNTENVRTFLVSYSCNYNLLQPTMSPPVPYNPDFPLICGPYTELKDYTIAIKVIEISPFQFETPFIYKKIKVIPLPSVTPAPPLPTLPRR</sequence>
<reference evidence="2 3" key="1">
    <citation type="journal article" date="2016" name="Nat. Commun.">
        <title>Thousands of microbial genomes shed light on interconnected biogeochemical processes in an aquifer system.</title>
        <authorList>
            <person name="Anantharaman K."/>
            <person name="Brown C.T."/>
            <person name="Hug L.A."/>
            <person name="Sharon I."/>
            <person name="Castelle C.J."/>
            <person name="Probst A.J."/>
            <person name="Thomas B.C."/>
            <person name="Singh A."/>
            <person name="Wilkins M.J."/>
            <person name="Karaoz U."/>
            <person name="Brodie E.L."/>
            <person name="Williams K.H."/>
            <person name="Hubbard S.S."/>
            <person name="Banfield J.F."/>
        </authorList>
    </citation>
    <scope>NUCLEOTIDE SEQUENCE [LARGE SCALE GENOMIC DNA]</scope>
</reference>
<keyword evidence="1" id="KW-0472">Membrane</keyword>
<evidence type="ECO:0000313" key="3">
    <source>
        <dbReference type="Proteomes" id="UP000176609"/>
    </source>
</evidence>
<keyword evidence="1" id="KW-1133">Transmembrane helix</keyword>
<feature type="transmembrane region" description="Helical" evidence="1">
    <location>
        <begin position="12"/>
        <end position="34"/>
    </location>
</feature>
<dbReference type="AlphaFoldDB" id="A0A1F6AQU2"/>
<comment type="caution">
    <text evidence="2">The sequence shown here is derived from an EMBL/GenBank/DDBJ whole genome shotgun (WGS) entry which is preliminary data.</text>
</comment>